<sequence length="224" mass="25549">MAAPKNGFSISWPSWTASDAQSTPLHRLSARCQINLFDIAVLFHDIDMAILREIQFDRDFYKDEKEKYNRPRSHSLFNEDCSNLQPFERTISKRGITGHNIHDLDITALIGTEFNKIWSLAATSLLEFQGSPGTWHTKYVLPLRNIVAKERSRIILDIRSNILDLFEGLEDELIQQNLGYIWSGIRSRIRSLDGFDGVYNNGPVTSDETPSYICRIPTGSAKSQ</sequence>
<keyword evidence="2" id="KW-1185">Reference proteome</keyword>
<evidence type="ECO:0000313" key="1">
    <source>
        <dbReference type="EMBL" id="PMD26527.1"/>
    </source>
</evidence>
<reference evidence="1 2" key="1">
    <citation type="submission" date="2016-05" db="EMBL/GenBank/DDBJ databases">
        <title>A degradative enzymes factory behind the ericoid mycorrhizal symbiosis.</title>
        <authorList>
            <consortium name="DOE Joint Genome Institute"/>
            <person name="Martino E."/>
            <person name="Morin E."/>
            <person name="Grelet G."/>
            <person name="Kuo A."/>
            <person name="Kohler A."/>
            <person name="Daghino S."/>
            <person name="Barry K."/>
            <person name="Choi C."/>
            <person name="Cichocki N."/>
            <person name="Clum A."/>
            <person name="Copeland A."/>
            <person name="Hainaut M."/>
            <person name="Haridas S."/>
            <person name="Labutti K."/>
            <person name="Lindquist E."/>
            <person name="Lipzen A."/>
            <person name="Khouja H.-R."/>
            <person name="Murat C."/>
            <person name="Ohm R."/>
            <person name="Olson A."/>
            <person name="Spatafora J."/>
            <person name="Veneault-Fourrey C."/>
            <person name="Henrissat B."/>
            <person name="Grigoriev I."/>
            <person name="Martin F."/>
            <person name="Perotto S."/>
        </authorList>
    </citation>
    <scope>NUCLEOTIDE SEQUENCE [LARGE SCALE GENOMIC DNA]</scope>
    <source>
        <strain evidence="1 2">UAMH 7357</strain>
    </source>
</reference>
<dbReference type="AlphaFoldDB" id="A0A2J6QJU4"/>
<protein>
    <submittedName>
        <fullName evidence="1">Uncharacterized protein</fullName>
    </submittedName>
</protein>
<proteinExistence type="predicted"/>
<evidence type="ECO:0000313" key="2">
    <source>
        <dbReference type="Proteomes" id="UP000235672"/>
    </source>
</evidence>
<dbReference type="EMBL" id="KZ613467">
    <property type="protein sequence ID" value="PMD26527.1"/>
    <property type="molecule type" value="Genomic_DNA"/>
</dbReference>
<dbReference type="Proteomes" id="UP000235672">
    <property type="component" value="Unassembled WGS sequence"/>
</dbReference>
<organism evidence="1 2">
    <name type="scientific">Hyaloscypha hepaticicola</name>
    <dbReference type="NCBI Taxonomy" id="2082293"/>
    <lineage>
        <taxon>Eukaryota</taxon>
        <taxon>Fungi</taxon>
        <taxon>Dikarya</taxon>
        <taxon>Ascomycota</taxon>
        <taxon>Pezizomycotina</taxon>
        <taxon>Leotiomycetes</taxon>
        <taxon>Helotiales</taxon>
        <taxon>Hyaloscyphaceae</taxon>
        <taxon>Hyaloscypha</taxon>
    </lineage>
</organism>
<name>A0A2J6QJU4_9HELO</name>
<gene>
    <name evidence="1" type="ORF">NA56DRAFT_288477</name>
</gene>
<accession>A0A2J6QJU4</accession>